<keyword evidence="3" id="KW-1185">Reference proteome</keyword>
<comment type="caution">
    <text evidence="2">The sequence shown here is derived from an EMBL/GenBank/DDBJ whole genome shotgun (WGS) entry which is preliminary data.</text>
</comment>
<feature type="compositionally biased region" description="Basic and acidic residues" evidence="1">
    <location>
        <begin position="1"/>
        <end position="20"/>
    </location>
</feature>
<dbReference type="EMBL" id="RBIL01000002">
    <property type="protein sequence ID" value="RKQ87538.1"/>
    <property type="molecule type" value="Genomic_DNA"/>
</dbReference>
<sequence length="52" mass="5623">MTEPQQDKDPKGAPLDDRGAARHLVHLGMTPDAAKTFAAFHSGAYASFRPRS</sequence>
<evidence type="ECO:0000256" key="1">
    <source>
        <dbReference type="SAM" id="MobiDB-lite"/>
    </source>
</evidence>
<proteinExistence type="predicted"/>
<evidence type="ECO:0000313" key="2">
    <source>
        <dbReference type="EMBL" id="RKQ87538.1"/>
    </source>
</evidence>
<dbReference type="Proteomes" id="UP000278962">
    <property type="component" value="Unassembled WGS sequence"/>
</dbReference>
<evidence type="ECO:0000313" key="3">
    <source>
        <dbReference type="Proteomes" id="UP000278962"/>
    </source>
</evidence>
<dbReference type="RefSeq" id="WP_170179463.1">
    <property type="nucleotide sequence ID" value="NZ_RBIL01000002.1"/>
</dbReference>
<dbReference type="AlphaFoldDB" id="A0A660L285"/>
<protein>
    <submittedName>
        <fullName evidence="2">Uncharacterized protein</fullName>
    </submittedName>
</protein>
<feature type="region of interest" description="Disordered" evidence="1">
    <location>
        <begin position="1"/>
        <end position="22"/>
    </location>
</feature>
<reference evidence="2 3" key="1">
    <citation type="submission" date="2018-10" db="EMBL/GenBank/DDBJ databases">
        <title>Genomic Encyclopedia of Archaeal and Bacterial Type Strains, Phase II (KMG-II): from individual species to whole genera.</title>
        <authorList>
            <person name="Goeker M."/>
        </authorList>
    </citation>
    <scope>NUCLEOTIDE SEQUENCE [LARGE SCALE GENOMIC DNA]</scope>
    <source>
        <strain evidence="2 3">DSM 14954</strain>
    </source>
</reference>
<accession>A0A660L285</accession>
<organism evidence="2 3">
    <name type="scientific">Solirubrobacter pauli</name>
    <dbReference type="NCBI Taxonomy" id="166793"/>
    <lineage>
        <taxon>Bacteria</taxon>
        <taxon>Bacillati</taxon>
        <taxon>Actinomycetota</taxon>
        <taxon>Thermoleophilia</taxon>
        <taxon>Solirubrobacterales</taxon>
        <taxon>Solirubrobacteraceae</taxon>
        <taxon>Solirubrobacter</taxon>
    </lineage>
</organism>
<name>A0A660L285_9ACTN</name>
<gene>
    <name evidence="2" type="ORF">C8N24_5562</name>
</gene>